<dbReference type="InterPro" id="IPR003105">
    <property type="entry name" value="SRA_YDG"/>
</dbReference>
<organism evidence="6 7">
    <name type="scientific">Acer negundo</name>
    <name type="common">Box elder</name>
    <dbReference type="NCBI Taxonomy" id="4023"/>
    <lineage>
        <taxon>Eukaryota</taxon>
        <taxon>Viridiplantae</taxon>
        <taxon>Streptophyta</taxon>
        <taxon>Embryophyta</taxon>
        <taxon>Tracheophyta</taxon>
        <taxon>Spermatophyta</taxon>
        <taxon>Magnoliopsida</taxon>
        <taxon>eudicotyledons</taxon>
        <taxon>Gunneridae</taxon>
        <taxon>Pentapetalae</taxon>
        <taxon>rosids</taxon>
        <taxon>malvids</taxon>
        <taxon>Sapindales</taxon>
        <taxon>Sapindaceae</taxon>
        <taxon>Hippocastanoideae</taxon>
        <taxon>Acereae</taxon>
        <taxon>Acer</taxon>
    </lineage>
</organism>
<reference evidence="6" key="2">
    <citation type="submission" date="2023-02" db="EMBL/GenBank/DDBJ databases">
        <authorList>
            <person name="Swenson N.G."/>
            <person name="Wegrzyn J.L."/>
            <person name="Mcevoy S.L."/>
        </authorList>
    </citation>
    <scope>NUCLEOTIDE SEQUENCE</scope>
    <source>
        <strain evidence="6">91603</strain>
        <tissue evidence="6">Leaf</tissue>
    </source>
</reference>
<dbReference type="SMART" id="SM00466">
    <property type="entry name" value="SRA"/>
    <property type="match status" value="1"/>
</dbReference>
<dbReference type="Pfam" id="PF02182">
    <property type="entry name" value="SAD_SRA"/>
    <property type="match status" value="1"/>
</dbReference>
<dbReference type="EMBL" id="JAJSOW010000003">
    <property type="protein sequence ID" value="KAI9195548.1"/>
    <property type="molecule type" value="Genomic_DNA"/>
</dbReference>
<feature type="domain" description="YDG" evidence="5">
    <location>
        <begin position="459"/>
        <end position="607"/>
    </location>
</feature>
<dbReference type="PROSITE" id="PS51015">
    <property type="entry name" value="YDG"/>
    <property type="match status" value="1"/>
</dbReference>
<dbReference type="SUPFAM" id="SSF88697">
    <property type="entry name" value="PUA domain-like"/>
    <property type="match status" value="1"/>
</dbReference>
<gene>
    <name evidence="6" type="ORF">LWI28_015953</name>
</gene>
<evidence type="ECO:0000256" key="2">
    <source>
        <dbReference type="ARBA" id="ARBA00023242"/>
    </source>
</evidence>
<name>A0AAD5JD88_ACENE</name>
<dbReference type="GO" id="GO:0003690">
    <property type="term" value="F:double-stranded DNA binding"/>
    <property type="evidence" value="ECO:0007669"/>
    <property type="project" value="TreeGrafter"/>
</dbReference>
<dbReference type="GO" id="GO:0005634">
    <property type="term" value="C:nucleus"/>
    <property type="evidence" value="ECO:0007669"/>
    <property type="project" value="UniProtKB-SubCell"/>
</dbReference>
<dbReference type="InterPro" id="IPR015947">
    <property type="entry name" value="PUA-like_sf"/>
</dbReference>
<accession>A0AAD5JD88</accession>
<evidence type="ECO:0000256" key="4">
    <source>
        <dbReference type="SAM" id="MobiDB-lite"/>
    </source>
</evidence>
<dbReference type="InterPro" id="IPR036987">
    <property type="entry name" value="SRA-YDG_sf"/>
</dbReference>
<sequence>MAKVVEKVVALGYSNHHKRPNNCTAKPDGSGTHMAGTCSMSEEVAKISLRLKILIVSSSRIIMISLDMHSNQQVDGFSRKPKRPKVYAIRTFPERCVAHECRMDLKEKISENSAVRIVNNHHLKEKHSSINGVSRKPKRPRVSAVRTFPEGCGVQECRMDLKENIRENSAVMVVNCHHLEEKHSSIDGVSRKPKRPKVIAIRTFPEGCGEQEFRMDLKENITKNSAVMVVNSHHREEKHSSIDGVSRKPKHPKVSAIRTFPEGCGEQEFRMDLKENITKNSAVMVVNSHHREEKHSSIDGVSRKPKHPKVGAIYTFPEEFGEQECKMDLKENITDNSTVMVVNSYHLEEKNSSHRKSPPLYIISPTIARKSPPNPPSRILKELPSMTNNKPLQVINDFSRHKVKYALHCYQEMLSKLLQENVHDCQVVVYNGSRSRVDMMAAKFLKKKLKWINTNQRLGDIPGVQVGDVFEWMAELNVIGLHHQYFNGIDYMKKDGKTLATSIVASGRYANIVESSDILIYSGHGGNPCVIINQPQDQKLERGNLALKNSMEAKTPVRVIRGFKFSKSSNTSCKNTRYVYDGLYYVHDYWQERGRFDKLVFMFYLERISGQPKLAWPKQLMHV</sequence>
<proteinExistence type="predicted"/>
<dbReference type="PANTHER" id="PTHR45660">
    <property type="entry name" value="HISTONE-LYSINE N-METHYLTRANSFERASE SETMAR"/>
    <property type="match status" value="1"/>
</dbReference>
<evidence type="ECO:0000313" key="7">
    <source>
        <dbReference type="Proteomes" id="UP001064489"/>
    </source>
</evidence>
<dbReference type="Gene3D" id="2.30.280.10">
    <property type="entry name" value="SRA-YDG"/>
    <property type="match status" value="1"/>
</dbReference>
<comment type="subcellular location">
    <subcellularLocation>
        <location evidence="1">Chromosome</location>
        <location evidence="1">Centromere</location>
    </subcellularLocation>
    <subcellularLocation>
        <location evidence="3">Nucleus</location>
    </subcellularLocation>
</comment>
<keyword evidence="7" id="KW-1185">Reference proteome</keyword>
<evidence type="ECO:0000313" key="6">
    <source>
        <dbReference type="EMBL" id="KAI9195548.1"/>
    </source>
</evidence>
<dbReference type="InterPro" id="IPR051357">
    <property type="entry name" value="H3K9_HMTase_SUVAR3-9"/>
</dbReference>
<keyword evidence="2 3" id="KW-0539">Nucleus</keyword>
<evidence type="ECO:0000259" key="5">
    <source>
        <dbReference type="PROSITE" id="PS51015"/>
    </source>
</evidence>
<dbReference type="Proteomes" id="UP001064489">
    <property type="component" value="Chromosome 1"/>
</dbReference>
<dbReference type="GO" id="GO:0042054">
    <property type="term" value="F:histone methyltransferase activity"/>
    <property type="evidence" value="ECO:0007669"/>
    <property type="project" value="TreeGrafter"/>
</dbReference>
<evidence type="ECO:0000256" key="3">
    <source>
        <dbReference type="PROSITE-ProRule" id="PRU00358"/>
    </source>
</evidence>
<protein>
    <recommendedName>
        <fullName evidence="5">YDG domain-containing protein</fullName>
    </recommendedName>
</protein>
<evidence type="ECO:0000256" key="1">
    <source>
        <dbReference type="ARBA" id="ARBA00004584"/>
    </source>
</evidence>
<dbReference type="PANTHER" id="PTHR45660:SF46">
    <property type="entry name" value="HISTONE-LYSINE N-METHYLTRANSFERASE, H3 LYSINE-9 SPECIFIC SUVH6"/>
    <property type="match status" value="1"/>
</dbReference>
<feature type="region of interest" description="Disordered" evidence="4">
    <location>
        <begin position="235"/>
        <end position="254"/>
    </location>
</feature>
<comment type="caution">
    <text evidence="6">The sequence shown here is derived from an EMBL/GenBank/DDBJ whole genome shotgun (WGS) entry which is preliminary data.</text>
</comment>
<dbReference type="AlphaFoldDB" id="A0AAD5JD88"/>
<dbReference type="GO" id="GO:0000775">
    <property type="term" value="C:chromosome, centromeric region"/>
    <property type="evidence" value="ECO:0007669"/>
    <property type="project" value="UniProtKB-SubCell"/>
</dbReference>
<reference evidence="6" key="1">
    <citation type="journal article" date="2022" name="Plant J.">
        <title>Strategies of tolerance reflected in two North American maple genomes.</title>
        <authorList>
            <person name="McEvoy S.L."/>
            <person name="Sezen U.U."/>
            <person name="Trouern-Trend A."/>
            <person name="McMahon S.M."/>
            <person name="Schaberg P.G."/>
            <person name="Yang J."/>
            <person name="Wegrzyn J.L."/>
            <person name="Swenson N.G."/>
        </authorList>
    </citation>
    <scope>NUCLEOTIDE SEQUENCE</scope>
    <source>
        <strain evidence="6">91603</strain>
    </source>
</reference>